<keyword evidence="3" id="KW-1185">Reference proteome</keyword>
<evidence type="ECO:0000313" key="3">
    <source>
        <dbReference type="Proteomes" id="UP000076715"/>
    </source>
</evidence>
<evidence type="ECO:0008006" key="4">
    <source>
        <dbReference type="Google" id="ProtNLM"/>
    </source>
</evidence>
<accession>A0A163D4U4</accession>
<dbReference type="InterPro" id="IPR032710">
    <property type="entry name" value="NTF2-like_dom_sf"/>
</dbReference>
<feature type="signal peptide" evidence="1">
    <location>
        <begin position="1"/>
        <end position="20"/>
    </location>
</feature>
<evidence type="ECO:0000256" key="1">
    <source>
        <dbReference type="SAM" id="SignalP"/>
    </source>
</evidence>
<dbReference type="Pfam" id="PF12893">
    <property type="entry name" value="Lumazine_bd_2"/>
    <property type="match status" value="1"/>
</dbReference>
<comment type="caution">
    <text evidence="2">The sequence shown here is derived from an EMBL/GenBank/DDBJ whole genome shotgun (WGS) entry which is preliminary data.</text>
</comment>
<feature type="chain" id="PRO_5007842343" description="Dehydrogenase" evidence="1">
    <location>
        <begin position="21"/>
        <end position="139"/>
    </location>
</feature>
<dbReference type="Gene3D" id="3.10.450.50">
    <property type="match status" value="1"/>
</dbReference>
<sequence length="139" mass="16072">MKNTLILFIIFMTSTTATFAQISDRELVENTLTNYMEGGKNNDFTTLKKAFHNTATMKFIGDQYTEVNALEFFEEKMIKGTVIDRTNRIHDISISGNAASARLELEYPTFTYIDYMSLLKIEGEWKIVSKIFSKREKQN</sequence>
<dbReference type="RefSeq" id="WP_082832268.1">
    <property type="nucleotide sequence ID" value="NZ_LQRT01000001.1"/>
</dbReference>
<name>A0A163D4U4_9FLAO</name>
<dbReference type="STRING" id="1642818.AWE51_16770"/>
<keyword evidence="1" id="KW-0732">Signal</keyword>
<dbReference type="AlphaFoldDB" id="A0A163D4U4"/>
<evidence type="ECO:0000313" key="2">
    <source>
        <dbReference type="EMBL" id="KZS42996.1"/>
    </source>
</evidence>
<dbReference type="Proteomes" id="UP000076715">
    <property type="component" value="Unassembled WGS sequence"/>
</dbReference>
<dbReference type="SUPFAM" id="SSF54427">
    <property type="entry name" value="NTF2-like"/>
    <property type="match status" value="1"/>
</dbReference>
<dbReference type="OrthoDB" id="8445243at2"/>
<dbReference type="EMBL" id="LQRT01000001">
    <property type="protein sequence ID" value="KZS42996.1"/>
    <property type="molecule type" value="Genomic_DNA"/>
</dbReference>
<dbReference type="InterPro" id="IPR039437">
    <property type="entry name" value="FrzH/put_lumazine-bd"/>
</dbReference>
<organism evidence="2 3">
    <name type="scientific">Aquimarina aggregata</name>
    <dbReference type="NCBI Taxonomy" id="1642818"/>
    <lineage>
        <taxon>Bacteria</taxon>
        <taxon>Pseudomonadati</taxon>
        <taxon>Bacteroidota</taxon>
        <taxon>Flavobacteriia</taxon>
        <taxon>Flavobacteriales</taxon>
        <taxon>Flavobacteriaceae</taxon>
        <taxon>Aquimarina</taxon>
    </lineage>
</organism>
<reference evidence="2 3" key="1">
    <citation type="submission" date="2016-01" db="EMBL/GenBank/DDBJ databases">
        <title>The draft genome sequence of Aquimarina sp. RZW4-3-2.</title>
        <authorList>
            <person name="Wang Y."/>
        </authorList>
    </citation>
    <scope>NUCLEOTIDE SEQUENCE [LARGE SCALE GENOMIC DNA]</scope>
    <source>
        <strain evidence="2 3">RZW4-3-2</strain>
    </source>
</reference>
<proteinExistence type="predicted"/>
<gene>
    <name evidence="2" type="ORF">AWE51_16770</name>
</gene>
<protein>
    <recommendedName>
        <fullName evidence="4">Dehydrogenase</fullName>
    </recommendedName>
</protein>